<comment type="caution">
    <text evidence="3">The sequence shown here is derived from an EMBL/GenBank/DDBJ whole genome shotgun (WGS) entry which is preliminary data.</text>
</comment>
<proteinExistence type="predicted"/>
<feature type="compositionally biased region" description="Basic residues" evidence="2">
    <location>
        <begin position="11"/>
        <end position="20"/>
    </location>
</feature>
<evidence type="ECO:0000256" key="1">
    <source>
        <dbReference type="SAM" id="Coils"/>
    </source>
</evidence>
<feature type="coiled-coil region" evidence="1">
    <location>
        <begin position="159"/>
        <end position="200"/>
    </location>
</feature>
<dbReference type="AlphaFoldDB" id="A0AAV3PE47"/>
<name>A0AAV3PE47_LITER</name>
<protein>
    <submittedName>
        <fullName evidence="3">Uncharacterized protein</fullName>
    </submittedName>
</protein>
<dbReference type="Proteomes" id="UP001454036">
    <property type="component" value="Unassembled WGS sequence"/>
</dbReference>
<gene>
    <name evidence="3" type="ORF">LIER_08686</name>
</gene>
<accession>A0AAV3PE47</accession>
<organism evidence="3 4">
    <name type="scientific">Lithospermum erythrorhizon</name>
    <name type="common">Purple gromwell</name>
    <name type="synonym">Lithospermum officinale var. erythrorhizon</name>
    <dbReference type="NCBI Taxonomy" id="34254"/>
    <lineage>
        <taxon>Eukaryota</taxon>
        <taxon>Viridiplantae</taxon>
        <taxon>Streptophyta</taxon>
        <taxon>Embryophyta</taxon>
        <taxon>Tracheophyta</taxon>
        <taxon>Spermatophyta</taxon>
        <taxon>Magnoliopsida</taxon>
        <taxon>eudicotyledons</taxon>
        <taxon>Gunneridae</taxon>
        <taxon>Pentapetalae</taxon>
        <taxon>asterids</taxon>
        <taxon>lamiids</taxon>
        <taxon>Boraginales</taxon>
        <taxon>Boraginaceae</taxon>
        <taxon>Boraginoideae</taxon>
        <taxon>Lithospermeae</taxon>
        <taxon>Lithospermum</taxon>
    </lineage>
</organism>
<dbReference type="EMBL" id="BAABME010001422">
    <property type="protein sequence ID" value="GAA0149536.1"/>
    <property type="molecule type" value="Genomic_DNA"/>
</dbReference>
<reference evidence="3 4" key="1">
    <citation type="submission" date="2024-01" db="EMBL/GenBank/DDBJ databases">
        <title>The complete chloroplast genome sequence of Lithospermum erythrorhizon: insights into the phylogenetic relationship among Boraginaceae species and the maternal lineages of purple gromwells.</title>
        <authorList>
            <person name="Okada T."/>
            <person name="Watanabe K."/>
        </authorList>
    </citation>
    <scope>NUCLEOTIDE SEQUENCE [LARGE SCALE GENOMIC DNA]</scope>
</reference>
<sequence length="355" mass="40634">MRTPTEARPRLFSKRQKSISHKLPVSEILDLTEDPPFSTLPDQEVPRESSSLNPSTLESLPEEGADSVPKAKIGYSANFLELPYTLPGGFQITEDSSLWKKSDAFRASRNLLLERIRKDYDSNRDPLEVHYVVAYHLIRAMNASYVIAYRADLLDDGREEEASKKERAAELRVKELEEENERLKSASQIALKEKKEATAQTLAEIKKQDALQAQFTRLEGEDFDISQRLERFQLVHNHTTKNLGELEQKAKSVEEALPLRIQEAITNYQRSEECRLEAAKEAAYCLCRFTKSYMMSILLLWRTTKTSSRHTLKNGSLLLTFPLISLPSRTTKEEMSPLRPLMPLPLDCFIFVLSL</sequence>
<evidence type="ECO:0000313" key="4">
    <source>
        <dbReference type="Proteomes" id="UP001454036"/>
    </source>
</evidence>
<evidence type="ECO:0000256" key="2">
    <source>
        <dbReference type="SAM" id="MobiDB-lite"/>
    </source>
</evidence>
<keyword evidence="4" id="KW-1185">Reference proteome</keyword>
<keyword evidence="1" id="KW-0175">Coiled coil</keyword>
<feature type="region of interest" description="Disordered" evidence="2">
    <location>
        <begin position="1"/>
        <end position="65"/>
    </location>
</feature>
<evidence type="ECO:0000313" key="3">
    <source>
        <dbReference type="EMBL" id="GAA0149536.1"/>
    </source>
</evidence>
<feature type="compositionally biased region" description="Polar residues" evidence="2">
    <location>
        <begin position="48"/>
        <end position="58"/>
    </location>
</feature>